<evidence type="ECO:0000313" key="1">
    <source>
        <dbReference type="EMBL" id="KAJ8106218.1"/>
    </source>
</evidence>
<gene>
    <name evidence="1" type="ORF">OPT61_g9683</name>
</gene>
<reference evidence="1" key="1">
    <citation type="submission" date="2022-11" db="EMBL/GenBank/DDBJ databases">
        <title>Genome Sequence of Boeremia exigua.</title>
        <authorList>
            <person name="Buettner E."/>
        </authorList>
    </citation>
    <scope>NUCLEOTIDE SEQUENCE</scope>
    <source>
        <strain evidence="1">CU02</strain>
    </source>
</reference>
<protein>
    <submittedName>
        <fullName evidence="1">Uncharacterized protein</fullName>
    </submittedName>
</protein>
<organism evidence="1 2">
    <name type="scientific">Boeremia exigua</name>
    <dbReference type="NCBI Taxonomy" id="749465"/>
    <lineage>
        <taxon>Eukaryota</taxon>
        <taxon>Fungi</taxon>
        <taxon>Dikarya</taxon>
        <taxon>Ascomycota</taxon>
        <taxon>Pezizomycotina</taxon>
        <taxon>Dothideomycetes</taxon>
        <taxon>Pleosporomycetidae</taxon>
        <taxon>Pleosporales</taxon>
        <taxon>Pleosporineae</taxon>
        <taxon>Didymellaceae</taxon>
        <taxon>Boeremia</taxon>
    </lineage>
</organism>
<keyword evidence="2" id="KW-1185">Reference proteome</keyword>
<comment type="caution">
    <text evidence="1">The sequence shown here is derived from an EMBL/GenBank/DDBJ whole genome shotgun (WGS) entry which is preliminary data.</text>
</comment>
<sequence>MADIKVVTEAESLEVAHGELGETLLVECRLKVLSGQSTGIVSASMCVVEMSTYNWRMSTSLRVDIAAAGAAGVGAIEEEADEEDA</sequence>
<proteinExistence type="predicted"/>
<evidence type="ECO:0000313" key="2">
    <source>
        <dbReference type="Proteomes" id="UP001153331"/>
    </source>
</evidence>
<dbReference type="Proteomes" id="UP001153331">
    <property type="component" value="Unassembled WGS sequence"/>
</dbReference>
<name>A0ACC2HU16_9PLEO</name>
<dbReference type="EMBL" id="JAPHNI010001235">
    <property type="protein sequence ID" value="KAJ8106218.1"/>
    <property type="molecule type" value="Genomic_DNA"/>
</dbReference>
<accession>A0ACC2HU16</accession>